<dbReference type="Proteomes" id="UP000239757">
    <property type="component" value="Unassembled WGS sequence"/>
</dbReference>
<evidence type="ECO:0000313" key="3">
    <source>
        <dbReference type="EMBL" id="PPS18211.1"/>
    </source>
</evidence>
<dbReference type="OrthoDB" id="994333at2759"/>
<dbReference type="InterPro" id="IPR025558">
    <property type="entry name" value="DUF4283"/>
</dbReference>
<feature type="region of interest" description="Disordered" evidence="1">
    <location>
        <begin position="1"/>
        <end position="23"/>
    </location>
</feature>
<dbReference type="EMBL" id="KZ662859">
    <property type="protein sequence ID" value="PPS18211.1"/>
    <property type="molecule type" value="Genomic_DNA"/>
</dbReference>
<accession>A0A2P5YRP7</accession>
<gene>
    <name evidence="3" type="ORF">GOBAR_AA02364</name>
</gene>
<protein>
    <recommendedName>
        <fullName evidence="2">DUF4283 domain-containing protein</fullName>
    </recommendedName>
</protein>
<dbReference type="Pfam" id="PF14111">
    <property type="entry name" value="DUF4283"/>
    <property type="match status" value="1"/>
</dbReference>
<evidence type="ECO:0000259" key="2">
    <source>
        <dbReference type="Pfam" id="PF14111"/>
    </source>
</evidence>
<feature type="domain" description="DUF4283" evidence="2">
    <location>
        <begin position="100"/>
        <end position="160"/>
    </location>
</feature>
<organism evidence="3 4">
    <name type="scientific">Gossypium barbadense</name>
    <name type="common">Sea Island cotton</name>
    <name type="synonym">Hibiscus barbadensis</name>
    <dbReference type="NCBI Taxonomy" id="3634"/>
    <lineage>
        <taxon>Eukaryota</taxon>
        <taxon>Viridiplantae</taxon>
        <taxon>Streptophyta</taxon>
        <taxon>Embryophyta</taxon>
        <taxon>Tracheophyta</taxon>
        <taxon>Spermatophyta</taxon>
        <taxon>Magnoliopsida</taxon>
        <taxon>eudicotyledons</taxon>
        <taxon>Gunneridae</taxon>
        <taxon>Pentapetalae</taxon>
        <taxon>rosids</taxon>
        <taxon>malvids</taxon>
        <taxon>Malvales</taxon>
        <taxon>Malvaceae</taxon>
        <taxon>Malvoideae</taxon>
        <taxon>Gossypium</taxon>
    </lineage>
</organism>
<evidence type="ECO:0000256" key="1">
    <source>
        <dbReference type="SAM" id="MobiDB-lite"/>
    </source>
</evidence>
<proteinExistence type="predicted"/>
<dbReference type="AlphaFoldDB" id="A0A2P5YRP7"/>
<reference evidence="3 4" key="1">
    <citation type="submission" date="2015-01" db="EMBL/GenBank/DDBJ databases">
        <title>Genome of allotetraploid Gossypium barbadense reveals genomic plasticity and fiber elongation in cotton evolution.</title>
        <authorList>
            <person name="Chen X."/>
            <person name="Liu X."/>
            <person name="Zhao B."/>
            <person name="Zheng H."/>
            <person name="Hu Y."/>
            <person name="Lu G."/>
            <person name="Yang C."/>
            <person name="Chen J."/>
            <person name="Shan C."/>
            <person name="Zhang L."/>
            <person name="Zhou Y."/>
            <person name="Wang L."/>
            <person name="Guo W."/>
            <person name="Bai Y."/>
            <person name="Ruan J."/>
            <person name="Shangguan X."/>
            <person name="Mao Y."/>
            <person name="Jiang J."/>
            <person name="Zhu Y."/>
            <person name="Lei J."/>
            <person name="Kang H."/>
            <person name="Chen S."/>
            <person name="He X."/>
            <person name="Wang R."/>
            <person name="Wang Y."/>
            <person name="Chen J."/>
            <person name="Wang L."/>
            <person name="Yu S."/>
            <person name="Wang B."/>
            <person name="Wei J."/>
            <person name="Song S."/>
            <person name="Lu X."/>
            <person name="Gao Z."/>
            <person name="Gu W."/>
            <person name="Deng X."/>
            <person name="Ma D."/>
            <person name="Wang S."/>
            <person name="Liang W."/>
            <person name="Fang L."/>
            <person name="Cai C."/>
            <person name="Zhu X."/>
            <person name="Zhou B."/>
            <person name="Zhang Y."/>
            <person name="Chen Z."/>
            <person name="Xu S."/>
            <person name="Zhu R."/>
            <person name="Wang S."/>
            <person name="Zhang T."/>
            <person name="Zhao G."/>
        </authorList>
    </citation>
    <scope>NUCLEOTIDE SEQUENCE [LARGE SCALE GENOMIC DNA]</scope>
    <source>
        <strain evidence="4">cv. Xinhai21</strain>
        <tissue evidence="3">Leaf</tissue>
    </source>
</reference>
<sequence>MKKKAESGNDNTLNENHNTKKVRFKGLEEDMSKDMAMDLSSVPAMSWKDNVLERGSFDSIYEEDFSFMEGDITRSTVNGIPTINFSERIQHILLRDMEITVVVKLLGQNLAYTTLHNMIYSLWKLSLLFHLIYVENGYFLVKFQTREDYEKVLTKGRRLFLGNTSRSSRGL</sequence>
<evidence type="ECO:0000313" key="4">
    <source>
        <dbReference type="Proteomes" id="UP000239757"/>
    </source>
</evidence>
<name>A0A2P5YRP7_GOSBA</name>